<evidence type="ECO:0000313" key="3">
    <source>
        <dbReference type="EMBL" id="HFK98467.1"/>
    </source>
</evidence>
<keyword evidence="2" id="KW-0732">Signal</keyword>
<evidence type="ECO:0008006" key="4">
    <source>
        <dbReference type="Google" id="ProtNLM"/>
    </source>
</evidence>
<sequence>MAFHRFAPCMSIFFCAAMLPALLTLAACTASSIHGQKAEENALSEATASDGTRFQDALTAFRAQDYATAHDLFERLSHEAQDRALRRQALFGLACVRLVQAQSAEEMKRALNTWSIWEEQSPSMIASEDPRLLTPVLQRLAALMEKPVRVIGRTAKPPAAPTEWAKTVEEKDREIQELKERLRALEAIHRELEEKRRGLKD</sequence>
<keyword evidence="1" id="KW-0175">Coiled coil</keyword>
<name>A0A832EBN3_9BACT</name>
<evidence type="ECO:0000256" key="2">
    <source>
        <dbReference type="SAM" id="SignalP"/>
    </source>
</evidence>
<comment type="caution">
    <text evidence="3">The sequence shown here is derived from an EMBL/GenBank/DDBJ whole genome shotgun (WGS) entry which is preliminary data.</text>
</comment>
<reference evidence="3" key="1">
    <citation type="journal article" date="2020" name="mSystems">
        <title>Genome- and Community-Level Interaction Insights into Carbon Utilization and Element Cycling Functions of Hydrothermarchaeota in Hydrothermal Sediment.</title>
        <authorList>
            <person name="Zhou Z."/>
            <person name="Liu Y."/>
            <person name="Xu W."/>
            <person name="Pan J."/>
            <person name="Luo Z.H."/>
            <person name="Li M."/>
        </authorList>
    </citation>
    <scope>NUCLEOTIDE SEQUENCE [LARGE SCALE GENOMIC DNA]</scope>
    <source>
        <strain evidence="3">SpSt-456</strain>
    </source>
</reference>
<accession>A0A832EBN3</accession>
<dbReference type="AlphaFoldDB" id="A0A832EBN3"/>
<evidence type="ECO:0000256" key="1">
    <source>
        <dbReference type="SAM" id="Coils"/>
    </source>
</evidence>
<proteinExistence type="predicted"/>
<protein>
    <recommendedName>
        <fullName evidence="4">DUF4398 domain-containing protein</fullName>
    </recommendedName>
</protein>
<feature type="coiled-coil region" evidence="1">
    <location>
        <begin position="168"/>
        <end position="195"/>
    </location>
</feature>
<feature type="chain" id="PRO_5032715005" description="DUF4398 domain-containing protein" evidence="2">
    <location>
        <begin position="27"/>
        <end position="201"/>
    </location>
</feature>
<dbReference type="EMBL" id="DSTK01000039">
    <property type="protein sequence ID" value="HFK98467.1"/>
    <property type="molecule type" value="Genomic_DNA"/>
</dbReference>
<dbReference type="PROSITE" id="PS51257">
    <property type="entry name" value="PROKAR_LIPOPROTEIN"/>
    <property type="match status" value="1"/>
</dbReference>
<feature type="signal peptide" evidence="2">
    <location>
        <begin position="1"/>
        <end position="26"/>
    </location>
</feature>
<organism evidence="3">
    <name type="scientific">Desulfacinum infernum</name>
    <dbReference type="NCBI Taxonomy" id="35837"/>
    <lineage>
        <taxon>Bacteria</taxon>
        <taxon>Pseudomonadati</taxon>
        <taxon>Thermodesulfobacteriota</taxon>
        <taxon>Syntrophobacteria</taxon>
        <taxon>Syntrophobacterales</taxon>
        <taxon>Syntrophobacteraceae</taxon>
        <taxon>Desulfacinum</taxon>
    </lineage>
</organism>
<gene>
    <name evidence="3" type="ORF">ENS06_14235</name>
</gene>